<evidence type="ECO:0000313" key="1">
    <source>
        <dbReference type="EMBL" id="CUM62301.1"/>
    </source>
</evidence>
<gene>
    <name evidence="1" type="ORF">PLAM_mp0006</name>
</gene>
<organism evidence="1">
    <name type="scientific">Planktothrix agardhii</name>
    <name type="common">Oscillatoria agardhii</name>
    <dbReference type="NCBI Taxonomy" id="1160"/>
    <lineage>
        <taxon>Bacteria</taxon>
        <taxon>Bacillati</taxon>
        <taxon>Cyanobacteriota</taxon>
        <taxon>Cyanophyceae</taxon>
        <taxon>Oscillatoriophycideae</taxon>
        <taxon>Oscillatoriales</taxon>
        <taxon>Microcoleaceae</taxon>
        <taxon>Planktothrix</taxon>
    </lineage>
</organism>
<proteinExistence type="predicted"/>
<dbReference type="RefSeq" id="WP_235752284.1">
    <property type="nucleotide sequence ID" value="NZ_LR882951.1"/>
</dbReference>
<protein>
    <submittedName>
        <fullName evidence="1">Uncharacterized protein</fullName>
    </submittedName>
</protein>
<name>A0A1J1JMM8_PLAAG</name>
<reference evidence="1" key="1">
    <citation type="submission" date="2015-09" db="EMBL/GenBank/DDBJ databases">
        <authorList>
            <person name="Jackson K.R."/>
            <person name="Lunt B.L."/>
            <person name="Fisher J.N.B."/>
            <person name="Gardner A.V."/>
            <person name="Bailey M.E."/>
            <person name="Deus L.M."/>
            <person name="Earl A.S."/>
            <person name="Gibby P.D."/>
            <person name="Hartmann K.A."/>
            <person name="Liu J.E."/>
            <person name="Manci A.M."/>
            <person name="Nielsen D.A."/>
            <person name="Solomon M.B."/>
            <person name="Breakwell D.P."/>
            <person name="Burnett S.H."/>
            <person name="Grose J.H."/>
        </authorList>
    </citation>
    <scope>NUCLEOTIDE SEQUENCE</scope>
    <source>
        <strain evidence="1">7805</strain>
    </source>
</reference>
<dbReference type="EMBL" id="LO018305">
    <property type="protein sequence ID" value="CUM62301.1"/>
    <property type="molecule type" value="Genomic_DNA"/>
</dbReference>
<accession>A0A1J1JMM8</accession>
<dbReference type="AlphaFoldDB" id="A0A1J1JMM8"/>
<sequence>MLGFEAIFPGKEIVGTFNTAKKLLECIGLLESIDSKINKLIQCELNTGIEYLEKAANSNKKDSQKHFLRTAELCFTKAKSLEKNERLCIAHIGVVICLYYLGERQNTINKLREFAQTKFTFDGWEKFGNIIKTSVFSSLNKNFVYDPTLMLTNPLESIEYQIKKIKLAMNPNSMIVKYFDKILNFRLHLKNVKETDTINELSMEIEYVLLIEKNLKDEIKKYKEDDPDCLILHRMLYYATKELDLLLLRKQAFEYADKLERKLL</sequence>